<proteinExistence type="predicted"/>
<dbReference type="InterPro" id="IPR036291">
    <property type="entry name" value="NAD(P)-bd_dom_sf"/>
</dbReference>
<name>A0A6J4UZ44_9BACT</name>
<dbReference type="AlphaFoldDB" id="A0A6J4UZ44"/>
<dbReference type="EMBL" id="CADCWF010000192">
    <property type="protein sequence ID" value="CAA9564547.1"/>
    <property type="molecule type" value="Genomic_DNA"/>
</dbReference>
<dbReference type="InterPro" id="IPR001509">
    <property type="entry name" value="Epimerase_deHydtase"/>
</dbReference>
<dbReference type="PANTHER" id="PTHR48079:SF6">
    <property type="entry name" value="NAD(P)-BINDING DOMAIN-CONTAINING PROTEIN-RELATED"/>
    <property type="match status" value="1"/>
</dbReference>
<evidence type="ECO:0000259" key="2">
    <source>
        <dbReference type="Pfam" id="PF01370"/>
    </source>
</evidence>
<dbReference type="GO" id="GO:0004029">
    <property type="term" value="F:aldehyde dehydrogenase (NAD+) activity"/>
    <property type="evidence" value="ECO:0007669"/>
    <property type="project" value="TreeGrafter"/>
</dbReference>
<dbReference type="GO" id="GO:0005737">
    <property type="term" value="C:cytoplasm"/>
    <property type="evidence" value="ECO:0007669"/>
    <property type="project" value="TreeGrafter"/>
</dbReference>
<dbReference type="Gene3D" id="3.40.50.720">
    <property type="entry name" value="NAD(P)-binding Rossmann-like Domain"/>
    <property type="match status" value="1"/>
</dbReference>
<evidence type="ECO:0000256" key="1">
    <source>
        <dbReference type="SAM" id="MobiDB-lite"/>
    </source>
</evidence>
<dbReference type="PANTHER" id="PTHR48079">
    <property type="entry name" value="PROTEIN YEEZ"/>
    <property type="match status" value="1"/>
</dbReference>
<accession>A0A6J4UZ44</accession>
<sequence length="298" mass="30848">MRVFVTGATGFIGSAVVQELTDAGHRVLGLARTDAAAGSLAAVGAEAHRGSLDDLDSLKQGAGASDGVIHTAFIHDFSDDAGICETDRRAVEAIAAALAGSDRPLVITSGVGVVPPGRIATEDDAGDPGSPAAPRLGSERAALSMASRGVRASAVRLPPSVHGDGDHGFVPALIAIAREKGVSAYVGDGLNRWPAVHRLDAAHLFRLAVENGSAGARYHGVAEEGMPVREIAEVIGRRLNVPVVSRSSDEAAEHFGWMASFVGMDVPASSAKTRELLGWRPTRPGLISDLDRPIYFAT</sequence>
<dbReference type="Pfam" id="PF01370">
    <property type="entry name" value="Epimerase"/>
    <property type="match status" value="1"/>
</dbReference>
<feature type="domain" description="NAD-dependent epimerase/dehydratase" evidence="2">
    <location>
        <begin position="3"/>
        <end position="216"/>
    </location>
</feature>
<dbReference type="SUPFAM" id="SSF51735">
    <property type="entry name" value="NAD(P)-binding Rossmann-fold domains"/>
    <property type="match status" value="1"/>
</dbReference>
<dbReference type="CDD" id="cd05262">
    <property type="entry name" value="SDR_a7"/>
    <property type="match status" value="1"/>
</dbReference>
<dbReference type="InterPro" id="IPR051783">
    <property type="entry name" value="NAD(P)-dependent_oxidoreduct"/>
</dbReference>
<reference evidence="3" key="1">
    <citation type="submission" date="2020-02" db="EMBL/GenBank/DDBJ databases">
        <authorList>
            <person name="Meier V. D."/>
        </authorList>
    </citation>
    <scope>NUCLEOTIDE SEQUENCE</scope>
    <source>
        <strain evidence="3">AVDCRST_MAG59</strain>
    </source>
</reference>
<gene>
    <name evidence="3" type="ORF">AVDCRST_MAG59-2885</name>
</gene>
<protein>
    <submittedName>
        <fullName evidence="3">Nucleoside-diphosphate-sugar epimerases</fullName>
    </submittedName>
</protein>
<evidence type="ECO:0000313" key="3">
    <source>
        <dbReference type="EMBL" id="CAA9564547.1"/>
    </source>
</evidence>
<feature type="region of interest" description="Disordered" evidence="1">
    <location>
        <begin position="117"/>
        <end position="136"/>
    </location>
</feature>
<organism evidence="3">
    <name type="scientific">uncultured Thermomicrobiales bacterium</name>
    <dbReference type="NCBI Taxonomy" id="1645740"/>
    <lineage>
        <taxon>Bacteria</taxon>
        <taxon>Pseudomonadati</taxon>
        <taxon>Thermomicrobiota</taxon>
        <taxon>Thermomicrobia</taxon>
        <taxon>Thermomicrobiales</taxon>
        <taxon>environmental samples</taxon>
    </lineage>
</organism>